<reference evidence="2" key="1">
    <citation type="journal article" date="2019" name="Int. J. Syst. Evol. Microbiol.">
        <title>The Global Catalogue of Microorganisms (GCM) 10K type strain sequencing project: providing services to taxonomists for standard genome sequencing and annotation.</title>
        <authorList>
            <consortium name="The Broad Institute Genomics Platform"/>
            <consortium name="The Broad Institute Genome Sequencing Center for Infectious Disease"/>
            <person name="Wu L."/>
            <person name="Ma J."/>
        </authorList>
    </citation>
    <scope>NUCLEOTIDE SEQUENCE [LARGE SCALE GENOMIC DNA]</scope>
    <source>
        <strain evidence="2">2902at01</strain>
    </source>
</reference>
<dbReference type="EMBL" id="JBHSBN010000001">
    <property type="protein sequence ID" value="MFC4104592.1"/>
    <property type="molecule type" value="Genomic_DNA"/>
</dbReference>
<name>A0ABV8KEW0_9ACTN</name>
<accession>A0ABV8KEW0</accession>
<gene>
    <name evidence="1" type="ORF">ACFOX0_01370</name>
</gene>
<dbReference type="Proteomes" id="UP001595868">
    <property type="component" value="Unassembled WGS sequence"/>
</dbReference>
<sequence>MSRRRRSDPEAERRVHRGAAPAWRGNRVFYVAVEGESTEPDYLAFLNHEFGSQHQFLIHPLWKRNGMTPRRVVERALEQRDEVTVGEDRVQLWAMFDRDQHRDIPQAMRYARDNGVRVAFSHPSFDLWLLLHFTGVSGRQGGSSRTVHQKLREFAGFETFDSHNDKSMTGRRALALQGRHLAAAKRAKRLVDDCPTGDCTSSGGHANHCDPLRRDPSTDVWMLLVELGIVQP</sequence>
<organism evidence="1 2">
    <name type="scientific">Micromonospora zhanjiangensis</name>
    <dbReference type="NCBI Taxonomy" id="1522057"/>
    <lineage>
        <taxon>Bacteria</taxon>
        <taxon>Bacillati</taxon>
        <taxon>Actinomycetota</taxon>
        <taxon>Actinomycetes</taxon>
        <taxon>Micromonosporales</taxon>
        <taxon>Micromonosporaceae</taxon>
        <taxon>Micromonospora</taxon>
    </lineage>
</organism>
<proteinExistence type="predicted"/>
<protein>
    <submittedName>
        <fullName evidence="1">RloB family protein</fullName>
    </submittedName>
</protein>
<dbReference type="RefSeq" id="WP_377541523.1">
    <property type="nucleotide sequence ID" value="NZ_JBHSBN010000001.1"/>
</dbReference>
<evidence type="ECO:0000313" key="2">
    <source>
        <dbReference type="Proteomes" id="UP001595868"/>
    </source>
</evidence>
<comment type="caution">
    <text evidence="1">The sequence shown here is derived from an EMBL/GenBank/DDBJ whole genome shotgun (WGS) entry which is preliminary data.</text>
</comment>
<dbReference type="Pfam" id="PF13707">
    <property type="entry name" value="RloB"/>
    <property type="match status" value="1"/>
</dbReference>
<keyword evidence="2" id="KW-1185">Reference proteome</keyword>
<dbReference type="InterPro" id="IPR025591">
    <property type="entry name" value="RloB"/>
</dbReference>
<evidence type="ECO:0000313" key="1">
    <source>
        <dbReference type="EMBL" id="MFC4104592.1"/>
    </source>
</evidence>